<reference evidence="1" key="1">
    <citation type="journal article" date="2015" name="Proc. Natl. Acad. Sci. U.S.A.">
        <title>Networks of energetic and metabolic interactions define dynamics in microbial communities.</title>
        <authorList>
            <person name="Embree M."/>
            <person name="Liu J.K."/>
            <person name="Al-Bassam M.M."/>
            <person name="Zengler K."/>
        </authorList>
    </citation>
    <scope>NUCLEOTIDE SEQUENCE</scope>
</reference>
<dbReference type="EMBL" id="LNQE01001377">
    <property type="protein sequence ID" value="KUG18487.1"/>
    <property type="molecule type" value="Genomic_DNA"/>
</dbReference>
<organism evidence="1">
    <name type="scientific">hydrocarbon metagenome</name>
    <dbReference type="NCBI Taxonomy" id="938273"/>
    <lineage>
        <taxon>unclassified sequences</taxon>
        <taxon>metagenomes</taxon>
        <taxon>ecological metagenomes</taxon>
    </lineage>
</organism>
<proteinExistence type="predicted"/>
<dbReference type="AlphaFoldDB" id="A0A0W8FCA1"/>
<comment type="caution">
    <text evidence="1">The sequence shown here is derived from an EMBL/GenBank/DDBJ whole genome shotgun (WGS) entry which is preliminary data.</text>
</comment>
<evidence type="ECO:0000313" key="1">
    <source>
        <dbReference type="EMBL" id="KUG18487.1"/>
    </source>
</evidence>
<accession>A0A0W8FCA1</accession>
<name>A0A0W8FCA1_9ZZZZ</name>
<gene>
    <name evidence="1" type="ORF">ASZ90_011810</name>
</gene>
<sequence>MSHAVPLKSAECNLERLLKGLSLGESITLTGPEGGPVALLISLKPEKIAQKTDTDWDARMDDLAQRVSRSWMGDKSAVDILSEMRR</sequence>
<protein>
    <submittedName>
        <fullName evidence="1">Uncharacterized protein</fullName>
    </submittedName>
</protein>